<evidence type="ECO:0000313" key="4">
    <source>
        <dbReference type="Proteomes" id="UP001410795"/>
    </source>
</evidence>
<gene>
    <name evidence="3" type="ORF">GCM10022202_27110</name>
</gene>
<dbReference type="PROSITE" id="PS51257">
    <property type="entry name" value="PROKAR_LIPOPROTEIN"/>
    <property type="match status" value="1"/>
</dbReference>
<name>A0ABP7BN99_9MICO</name>
<dbReference type="Pfam" id="PF04069">
    <property type="entry name" value="OpuAC"/>
    <property type="match status" value="1"/>
</dbReference>
<dbReference type="Gene3D" id="3.40.190.120">
    <property type="entry name" value="Osmoprotection protein (prox), domain 2"/>
    <property type="match status" value="1"/>
</dbReference>
<keyword evidence="1" id="KW-0732">Signal</keyword>
<proteinExistence type="predicted"/>
<accession>A0ABP7BN99</accession>
<organism evidence="3 4">
    <name type="scientific">Microbacterium marinilacus</name>
    <dbReference type="NCBI Taxonomy" id="415209"/>
    <lineage>
        <taxon>Bacteria</taxon>
        <taxon>Bacillati</taxon>
        <taxon>Actinomycetota</taxon>
        <taxon>Actinomycetes</taxon>
        <taxon>Micrococcales</taxon>
        <taxon>Microbacteriaceae</taxon>
        <taxon>Microbacterium</taxon>
    </lineage>
</organism>
<dbReference type="SUPFAM" id="SSF53850">
    <property type="entry name" value="Periplasmic binding protein-like II"/>
    <property type="match status" value="1"/>
</dbReference>
<keyword evidence="4" id="KW-1185">Reference proteome</keyword>
<protein>
    <submittedName>
        <fullName evidence="3">Glycine betaine ABC transporter substrate-binding protein</fullName>
    </submittedName>
</protein>
<feature type="signal peptide" evidence="1">
    <location>
        <begin position="1"/>
        <end position="23"/>
    </location>
</feature>
<dbReference type="Proteomes" id="UP001410795">
    <property type="component" value="Unassembled WGS sequence"/>
</dbReference>
<feature type="domain" description="ABC-type glycine betaine transport system substrate-binding" evidence="2">
    <location>
        <begin position="55"/>
        <end position="325"/>
    </location>
</feature>
<comment type="caution">
    <text evidence="3">The sequence shown here is derived from an EMBL/GenBank/DDBJ whole genome shotgun (WGS) entry which is preliminary data.</text>
</comment>
<dbReference type="Gene3D" id="3.40.190.10">
    <property type="entry name" value="Periplasmic binding protein-like II"/>
    <property type="match status" value="1"/>
</dbReference>
<evidence type="ECO:0000313" key="3">
    <source>
        <dbReference type="EMBL" id="GAA3663816.1"/>
    </source>
</evidence>
<reference evidence="4" key="1">
    <citation type="journal article" date="2019" name="Int. J. Syst. Evol. Microbiol.">
        <title>The Global Catalogue of Microorganisms (GCM) 10K type strain sequencing project: providing services to taxonomists for standard genome sequencing and annotation.</title>
        <authorList>
            <consortium name="The Broad Institute Genomics Platform"/>
            <consortium name="The Broad Institute Genome Sequencing Center for Infectious Disease"/>
            <person name="Wu L."/>
            <person name="Ma J."/>
        </authorList>
    </citation>
    <scope>NUCLEOTIDE SEQUENCE [LARGE SCALE GENOMIC DNA]</scope>
    <source>
        <strain evidence="4">JCM 16546</strain>
    </source>
</reference>
<feature type="chain" id="PRO_5046021145" evidence="1">
    <location>
        <begin position="24"/>
        <end position="334"/>
    </location>
</feature>
<dbReference type="CDD" id="cd13611">
    <property type="entry name" value="PBP2_YehZ"/>
    <property type="match status" value="1"/>
</dbReference>
<sequence length="334" mass="35810">MRRRRMSSRLLGATAIAATGLLALTGCGLQSATAYTPASAPGSIQPIDGLPEGATLTITSKNFTEQLVLGKIGVLTAQAAGFETNDMTNVPGSVPVRELMISGTADMTWEYTGTAWLTFLGEEEGNPDKDEQWEAVRDADAEHGLTWLPPAPLNNTYAMAVRSEAVEELDGVATLSDLAALPVEDRTLCVEAEFNSRADGLGPMLERYGIPRGESDAMPEENISIYDIGAVYTATDRGACNFGEVFTTDGRIDSLDLTILEDDQGYFPAYNAAAVLGTDVLEQYPELADIFSAVSEVLTDEALREMNLRVDEGGELPADVAFDFMVEQGFISEP</sequence>
<dbReference type="InterPro" id="IPR007210">
    <property type="entry name" value="ABC_Gly_betaine_transp_sub-bd"/>
</dbReference>
<dbReference type="RefSeq" id="WP_221860685.1">
    <property type="nucleotide sequence ID" value="NZ_BAAAYV010000015.1"/>
</dbReference>
<evidence type="ECO:0000256" key="1">
    <source>
        <dbReference type="SAM" id="SignalP"/>
    </source>
</evidence>
<evidence type="ECO:0000259" key="2">
    <source>
        <dbReference type="Pfam" id="PF04069"/>
    </source>
</evidence>
<dbReference type="EMBL" id="BAAAYV010000015">
    <property type="protein sequence ID" value="GAA3663816.1"/>
    <property type="molecule type" value="Genomic_DNA"/>
</dbReference>